<dbReference type="GeneID" id="110793588"/>
<dbReference type="PROSITE" id="PS50966">
    <property type="entry name" value="ZF_SWIM"/>
    <property type="match status" value="1"/>
</dbReference>
<evidence type="ECO:0000256" key="1">
    <source>
        <dbReference type="PROSITE-ProRule" id="PRU00325"/>
    </source>
</evidence>
<feature type="domain" description="SWIM-type" evidence="4">
    <location>
        <begin position="98"/>
        <end position="134"/>
    </location>
</feature>
<accession>A0A9R0K1C1</accession>
<reference evidence="5" key="1">
    <citation type="journal article" date="2021" name="Nat. Commun.">
        <title>Genomic analyses provide insights into spinach domestication and the genetic basis of agronomic traits.</title>
        <authorList>
            <person name="Cai X."/>
            <person name="Sun X."/>
            <person name="Xu C."/>
            <person name="Sun H."/>
            <person name="Wang X."/>
            <person name="Ge C."/>
            <person name="Zhang Z."/>
            <person name="Wang Q."/>
            <person name="Fei Z."/>
            <person name="Jiao C."/>
            <person name="Wang Q."/>
        </authorList>
    </citation>
    <scope>NUCLEOTIDE SEQUENCE [LARGE SCALE GENOMIC DNA]</scope>
    <source>
        <strain evidence="5">cv. Varoflay</strain>
    </source>
</reference>
<evidence type="ECO:0000313" key="5">
    <source>
        <dbReference type="Proteomes" id="UP000813463"/>
    </source>
</evidence>
<keyword evidence="2" id="KW-0479">Metal-binding</keyword>
<reference evidence="6" key="2">
    <citation type="submission" date="2025-08" db="UniProtKB">
        <authorList>
            <consortium name="RefSeq"/>
        </authorList>
    </citation>
    <scope>IDENTIFICATION</scope>
    <source>
        <tissue evidence="6">Leaf</tissue>
    </source>
</reference>
<comment type="function">
    <text evidence="2">Putative transcription activator involved in regulating light control of development.</text>
</comment>
<evidence type="ECO:0000256" key="3">
    <source>
        <dbReference type="SAM" id="MobiDB-lite"/>
    </source>
</evidence>
<dbReference type="AlphaFoldDB" id="A0A9R0K1C1"/>
<organism evidence="5 6">
    <name type="scientific">Spinacia oleracea</name>
    <name type="common">Spinach</name>
    <dbReference type="NCBI Taxonomy" id="3562"/>
    <lineage>
        <taxon>Eukaryota</taxon>
        <taxon>Viridiplantae</taxon>
        <taxon>Streptophyta</taxon>
        <taxon>Embryophyta</taxon>
        <taxon>Tracheophyta</taxon>
        <taxon>Spermatophyta</taxon>
        <taxon>Magnoliopsida</taxon>
        <taxon>eudicotyledons</taxon>
        <taxon>Gunneridae</taxon>
        <taxon>Pentapetalae</taxon>
        <taxon>Caryophyllales</taxon>
        <taxon>Chenopodiaceae</taxon>
        <taxon>Chenopodioideae</taxon>
        <taxon>Anserineae</taxon>
        <taxon>Spinacia</taxon>
    </lineage>
</organism>
<dbReference type="KEGG" id="soe:110793588"/>
<evidence type="ECO:0000259" key="4">
    <source>
        <dbReference type="PROSITE" id="PS50966"/>
    </source>
</evidence>
<keyword evidence="2" id="KW-0862">Zinc</keyword>
<keyword evidence="5" id="KW-1185">Reference proteome</keyword>
<dbReference type="PANTHER" id="PTHR31669:SF283">
    <property type="entry name" value="PROTEIN FAR1-RELATED SEQUENCE"/>
    <property type="match status" value="1"/>
</dbReference>
<protein>
    <recommendedName>
        <fullName evidence="2">Protein FAR1-RELATED SEQUENCE</fullName>
    </recommendedName>
</protein>
<keyword evidence="1 2" id="KW-0863">Zinc-finger</keyword>
<sequence>MAKKAMDEDSADRSDQRFVRQLATTFHVETLFRRIYTDSAYWLVQEEVRKFCYTTSEASKIITCDTGTIIEYIFEDRKWIKPKNSRAAEIPTEYRVKYVVTYHTSTHDIYCQCKGFECRGIMCRHIIKVYDMNGIREDIIPERFIMRRGWKDIPRKHTRVKVPYHDPSKTEDVVIYDSMMRDLESICSKASAYQESMLVMTELMSLMDIWVDEVSVMVKQKRLKDAQAESATNDNVFATPSSVANDKADVATPSIAEQGSCDVGSFSGAEFIKDPPIPKRKAHRETSKRFLSCTEPESKKIAARNLYNELK</sequence>
<dbReference type="GO" id="GO:0005634">
    <property type="term" value="C:nucleus"/>
    <property type="evidence" value="ECO:0007669"/>
    <property type="project" value="UniProtKB-SubCell"/>
</dbReference>
<dbReference type="Proteomes" id="UP000813463">
    <property type="component" value="Chromosome 6"/>
</dbReference>
<feature type="region of interest" description="Disordered" evidence="3">
    <location>
        <begin position="274"/>
        <end position="294"/>
    </location>
</feature>
<dbReference type="PANTHER" id="PTHR31669">
    <property type="entry name" value="PROTEIN FAR1-RELATED SEQUENCE 10-RELATED"/>
    <property type="match status" value="1"/>
</dbReference>
<proteinExistence type="inferred from homology"/>
<evidence type="ECO:0000313" key="6">
    <source>
        <dbReference type="RefSeq" id="XP_021854168.2"/>
    </source>
</evidence>
<comment type="similarity">
    <text evidence="2">Belongs to the FHY3/FAR1 family.</text>
</comment>
<dbReference type="GO" id="GO:0006355">
    <property type="term" value="P:regulation of DNA-templated transcription"/>
    <property type="evidence" value="ECO:0007669"/>
    <property type="project" value="UniProtKB-UniRule"/>
</dbReference>
<dbReference type="RefSeq" id="XP_021854168.2">
    <property type="nucleotide sequence ID" value="XM_021998476.2"/>
</dbReference>
<dbReference type="GO" id="GO:0008270">
    <property type="term" value="F:zinc ion binding"/>
    <property type="evidence" value="ECO:0007669"/>
    <property type="project" value="UniProtKB-UniRule"/>
</dbReference>
<name>A0A9R0K1C1_SPIOL</name>
<keyword evidence="2" id="KW-0539">Nucleus</keyword>
<dbReference type="InterPro" id="IPR007527">
    <property type="entry name" value="Znf_SWIM"/>
</dbReference>
<comment type="subcellular location">
    <subcellularLocation>
        <location evidence="2">Nucleus</location>
    </subcellularLocation>
</comment>
<dbReference type="Pfam" id="PF04434">
    <property type="entry name" value="SWIM"/>
    <property type="match status" value="1"/>
</dbReference>
<evidence type="ECO:0000256" key="2">
    <source>
        <dbReference type="RuleBase" id="RU367018"/>
    </source>
</evidence>
<dbReference type="InterPro" id="IPR031052">
    <property type="entry name" value="FHY3/FAR1"/>
</dbReference>
<gene>
    <name evidence="6" type="primary">LOC110793588</name>
</gene>